<sequence>MIIGATSGIGRALAQLLVSEGYTVGITGRREELLLELAATDPDQYRFRSFDVTDTANVTIHLEELVLAMGGLDTVVISAGGGDVNRSLDFEVEHRMIALNVEAFTCLADWAFNYFKRQGHGQLAAITSVAGIRGSRQAPAYSATKAYQITYLEGLRQKARKERTGIVITDICPGFVDTPAAKSPARFWVAPVPKAATQIYQGLRKQRHIIYVTRRWRMVAWLYRWLPNWLHERM</sequence>
<dbReference type="PRINTS" id="PR00081">
    <property type="entry name" value="GDHRDH"/>
</dbReference>
<dbReference type="Gene3D" id="3.40.50.720">
    <property type="entry name" value="NAD(P)-binding Rossmann-like Domain"/>
    <property type="match status" value="1"/>
</dbReference>
<evidence type="ECO:0000256" key="1">
    <source>
        <dbReference type="ARBA" id="ARBA00006484"/>
    </source>
</evidence>
<protein>
    <submittedName>
        <fullName evidence="3">Oxidoreductase</fullName>
    </submittedName>
</protein>
<reference evidence="4" key="1">
    <citation type="journal article" date="2019" name="Int. J. Syst. Evol. Microbiol.">
        <title>The Global Catalogue of Microorganisms (GCM) 10K type strain sequencing project: providing services to taxonomists for standard genome sequencing and annotation.</title>
        <authorList>
            <consortium name="The Broad Institute Genomics Platform"/>
            <consortium name="The Broad Institute Genome Sequencing Center for Infectious Disease"/>
            <person name="Wu L."/>
            <person name="Ma J."/>
        </authorList>
    </citation>
    <scope>NUCLEOTIDE SEQUENCE [LARGE SCALE GENOMIC DNA]</scope>
    <source>
        <strain evidence="4">CGMCC 1.15342</strain>
    </source>
</reference>
<evidence type="ECO:0000313" key="4">
    <source>
        <dbReference type="Proteomes" id="UP000597338"/>
    </source>
</evidence>
<dbReference type="Pfam" id="PF00106">
    <property type="entry name" value="adh_short"/>
    <property type="match status" value="1"/>
</dbReference>
<dbReference type="EMBL" id="BMIK01000002">
    <property type="protein sequence ID" value="GGC19716.1"/>
    <property type="molecule type" value="Genomic_DNA"/>
</dbReference>
<dbReference type="PANTHER" id="PTHR44196:SF3">
    <property type="entry name" value="SHORT CHAIN DEHYDROGENASE FAMILY PROTEIN"/>
    <property type="match status" value="1"/>
</dbReference>
<evidence type="ECO:0000256" key="2">
    <source>
        <dbReference type="ARBA" id="ARBA00023002"/>
    </source>
</evidence>
<evidence type="ECO:0000313" key="3">
    <source>
        <dbReference type="EMBL" id="GGC19716.1"/>
    </source>
</evidence>
<gene>
    <name evidence="3" type="ORF">GCM10011386_09520</name>
</gene>
<name>A0ABQ1L826_9SPHI</name>
<comment type="similarity">
    <text evidence="1">Belongs to the short-chain dehydrogenases/reductases (SDR) family.</text>
</comment>
<organism evidence="3 4">
    <name type="scientific">Parapedobacter defluvii</name>
    <dbReference type="NCBI Taxonomy" id="2045106"/>
    <lineage>
        <taxon>Bacteria</taxon>
        <taxon>Pseudomonadati</taxon>
        <taxon>Bacteroidota</taxon>
        <taxon>Sphingobacteriia</taxon>
        <taxon>Sphingobacteriales</taxon>
        <taxon>Sphingobacteriaceae</taxon>
        <taxon>Parapedobacter</taxon>
    </lineage>
</organism>
<accession>A0ABQ1L826</accession>
<dbReference type="InterPro" id="IPR002347">
    <property type="entry name" value="SDR_fam"/>
</dbReference>
<proteinExistence type="inferred from homology"/>
<comment type="caution">
    <text evidence="3">The sequence shown here is derived from an EMBL/GenBank/DDBJ whole genome shotgun (WGS) entry which is preliminary data.</text>
</comment>
<keyword evidence="4" id="KW-1185">Reference proteome</keyword>
<dbReference type="Proteomes" id="UP000597338">
    <property type="component" value="Unassembled WGS sequence"/>
</dbReference>
<dbReference type="PANTHER" id="PTHR44196">
    <property type="entry name" value="DEHYDROGENASE/REDUCTASE SDR FAMILY MEMBER 7B"/>
    <property type="match status" value="1"/>
</dbReference>
<dbReference type="InterPro" id="IPR036291">
    <property type="entry name" value="NAD(P)-bd_dom_sf"/>
</dbReference>
<keyword evidence="2" id="KW-0560">Oxidoreductase</keyword>
<dbReference type="SUPFAM" id="SSF51735">
    <property type="entry name" value="NAD(P)-binding Rossmann-fold domains"/>
    <property type="match status" value="1"/>
</dbReference>